<accession>A0ABR8A5D2</accession>
<feature type="transmembrane region" description="Helical" evidence="1">
    <location>
        <begin position="12"/>
        <end position="34"/>
    </location>
</feature>
<evidence type="ECO:0000256" key="1">
    <source>
        <dbReference type="SAM" id="Phobius"/>
    </source>
</evidence>
<evidence type="ECO:0000313" key="3">
    <source>
        <dbReference type="Proteomes" id="UP000658514"/>
    </source>
</evidence>
<keyword evidence="1" id="KW-1133">Transmembrane helix</keyword>
<keyword evidence="3" id="KW-1185">Reference proteome</keyword>
<dbReference type="Proteomes" id="UP000658514">
    <property type="component" value="Unassembled WGS sequence"/>
</dbReference>
<organism evidence="2 3">
    <name type="scientific">Calothrix parietina FACHB-288</name>
    <dbReference type="NCBI Taxonomy" id="2692896"/>
    <lineage>
        <taxon>Bacteria</taxon>
        <taxon>Bacillati</taxon>
        <taxon>Cyanobacteriota</taxon>
        <taxon>Cyanophyceae</taxon>
        <taxon>Nostocales</taxon>
        <taxon>Calotrichaceae</taxon>
        <taxon>Calothrix</taxon>
    </lineage>
</organism>
<comment type="caution">
    <text evidence="2">The sequence shown here is derived from an EMBL/GenBank/DDBJ whole genome shotgun (WGS) entry which is preliminary data.</text>
</comment>
<dbReference type="RefSeq" id="WP_190539046.1">
    <property type="nucleotide sequence ID" value="NZ_CAWPNO010000106.1"/>
</dbReference>
<dbReference type="EMBL" id="JACJQH010000007">
    <property type="protein sequence ID" value="MBD2195136.1"/>
    <property type="molecule type" value="Genomic_DNA"/>
</dbReference>
<sequence>MQLLKSENKKTNILPMFAVGTLGVNILTLFVLMFHGSMLQRLNQQIALPSLVQLIDGRSITANPQENQERYQQTIRHFVGETMTLMLTWSQQLPPNTVWDISSQLVTDDFQPKLQTQINKLNSEKRISSSYQATEQILAIQRISQPEQIAEGKWKVEMIANLLVFHNSDRLGESIPINQQIFIQTTDEPVASLPQSPTALHLAAYRLGAARLQIYKVCDLKDKTCSEKLP</sequence>
<keyword evidence="1" id="KW-0472">Membrane</keyword>
<reference evidence="2 3" key="1">
    <citation type="journal article" date="2020" name="ISME J.">
        <title>Comparative genomics reveals insights into cyanobacterial evolution and habitat adaptation.</title>
        <authorList>
            <person name="Chen M.Y."/>
            <person name="Teng W.K."/>
            <person name="Zhao L."/>
            <person name="Hu C.X."/>
            <person name="Zhou Y.K."/>
            <person name="Han B.P."/>
            <person name="Song L.R."/>
            <person name="Shu W.S."/>
        </authorList>
    </citation>
    <scope>NUCLEOTIDE SEQUENCE [LARGE SCALE GENOMIC DNA]</scope>
    <source>
        <strain evidence="2 3">FACHB-288</strain>
    </source>
</reference>
<protein>
    <submittedName>
        <fullName evidence="2">Uncharacterized protein</fullName>
    </submittedName>
</protein>
<gene>
    <name evidence="2" type="ORF">H6G24_06435</name>
</gene>
<keyword evidence="1" id="KW-0812">Transmembrane</keyword>
<name>A0ABR8A5D2_9CYAN</name>
<proteinExistence type="predicted"/>
<evidence type="ECO:0000313" key="2">
    <source>
        <dbReference type="EMBL" id="MBD2195136.1"/>
    </source>
</evidence>